<dbReference type="AlphaFoldDB" id="A0A3Q9JNR2"/>
<feature type="domain" description="Cytidyltransferase-like" evidence="12">
    <location>
        <begin position="6"/>
        <end position="182"/>
    </location>
</feature>
<keyword evidence="8 11" id="KW-0067">ATP-binding</keyword>
<dbReference type="Proteomes" id="UP000273143">
    <property type="component" value="Chromosome"/>
</dbReference>
<dbReference type="Pfam" id="PF01467">
    <property type="entry name" value="CTP_transf_like"/>
    <property type="match status" value="1"/>
</dbReference>
<dbReference type="PANTHER" id="PTHR39321">
    <property type="entry name" value="NICOTINATE-NUCLEOTIDE ADENYLYLTRANSFERASE-RELATED"/>
    <property type="match status" value="1"/>
</dbReference>
<dbReference type="RefSeq" id="WP_127164030.1">
    <property type="nucleotide sequence ID" value="NZ_CP029822.1"/>
</dbReference>
<evidence type="ECO:0000256" key="10">
    <source>
        <dbReference type="ARBA" id="ARBA00048721"/>
    </source>
</evidence>
<evidence type="ECO:0000256" key="6">
    <source>
        <dbReference type="ARBA" id="ARBA00022695"/>
    </source>
</evidence>
<name>A0A3Q9JNR2_9GAMM</name>
<dbReference type="NCBIfam" id="TIGR00482">
    <property type="entry name" value="nicotinate (nicotinamide) nucleotide adenylyltransferase"/>
    <property type="match status" value="1"/>
</dbReference>
<comment type="pathway">
    <text evidence="2 11">Cofactor biosynthesis; NAD(+) biosynthesis; deamido-NAD(+) from nicotinate D-ribonucleotide: step 1/1.</text>
</comment>
<dbReference type="SUPFAM" id="SSF52374">
    <property type="entry name" value="Nucleotidylyl transferase"/>
    <property type="match status" value="1"/>
</dbReference>
<dbReference type="KEGG" id="emo:DM558_10970"/>
<protein>
    <recommendedName>
        <fullName evidence="11">Probable nicotinate-nucleotide adenylyltransferase</fullName>
        <ecNumber evidence="11">2.7.7.18</ecNumber>
    </recommendedName>
    <alternativeName>
        <fullName evidence="11">Deamido-NAD(+) diphosphorylase</fullName>
    </alternativeName>
    <alternativeName>
        <fullName evidence="11">Deamido-NAD(+) pyrophosphorylase</fullName>
    </alternativeName>
    <alternativeName>
        <fullName evidence="11">Nicotinate mononucleotide adenylyltransferase</fullName>
        <shortName evidence="11">NaMN adenylyltransferase</shortName>
    </alternativeName>
</protein>
<comment type="function">
    <text evidence="1 11">Catalyzes the reversible adenylation of nicotinate mononucleotide (NaMN) to nicotinic acid adenine dinucleotide (NaAD).</text>
</comment>
<comment type="catalytic activity">
    <reaction evidence="10 11">
        <text>nicotinate beta-D-ribonucleotide + ATP + H(+) = deamido-NAD(+) + diphosphate</text>
        <dbReference type="Rhea" id="RHEA:22860"/>
        <dbReference type="ChEBI" id="CHEBI:15378"/>
        <dbReference type="ChEBI" id="CHEBI:30616"/>
        <dbReference type="ChEBI" id="CHEBI:33019"/>
        <dbReference type="ChEBI" id="CHEBI:57502"/>
        <dbReference type="ChEBI" id="CHEBI:58437"/>
        <dbReference type="EC" id="2.7.7.18"/>
    </reaction>
</comment>
<comment type="similarity">
    <text evidence="3 11">Belongs to the NadD family.</text>
</comment>
<dbReference type="Gene3D" id="3.40.50.620">
    <property type="entry name" value="HUPs"/>
    <property type="match status" value="1"/>
</dbReference>
<evidence type="ECO:0000313" key="13">
    <source>
        <dbReference type="EMBL" id="AZS51259.1"/>
    </source>
</evidence>
<dbReference type="InterPro" id="IPR005248">
    <property type="entry name" value="NadD/NMNAT"/>
</dbReference>
<dbReference type="InterPro" id="IPR014729">
    <property type="entry name" value="Rossmann-like_a/b/a_fold"/>
</dbReference>
<sequence length="209" mass="23967">MARIGLLGGTFNPIHIGHLRSAIESIELLSLDELRLTPNFLPPHRENPSVDAEKRLTMVKLAVEKIPKLVVDDLELKRNKLSYTFDTLKALQKALPIEDTLFFIVGWDAFCGLPTWHRWQELLNYCHILVLQRPHLSAKIPHELAIFLQDKLVDYNQITGRVGKIAYLQQTPLDISSTKIRTNLAQGKSVQFLLPDNVLDYINLHKLYQ</sequence>
<keyword evidence="7 11" id="KW-0547">Nucleotide-binding</keyword>
<keyword evidence="9 11" id="KW-0520">NAD</keyword>
<evidence type="ECO:0000256" key="11">
    <source>
        <dbReference type="HAMAP-Rule" id="MF_00244"/>
    </source>
</evidence>
<proteinExistence type="inferred from homology"/>
<dbReference type="EC" id="2.7.7.18" evidence="11"/>
<accession>A0A3Q9JNR2</accession>
<organism evidence="13 14">
    <name type="scientific">Entomomonas moraniae</name>
    <dbReference type="NCBI Taxonomy" id="2213226"/>
    <lineage>
        <taxon>Bacteria</taxon>
        <taxon>Pseudomonadati</taxon>
        <taxon>Pseudomonadota</taxon>
        <taxon>Gammaproteobacteria</taxon>
        <taxon>Pseudomonadales</taxon>
        <taxon>Pseudomonadaceae</taxon>
        <taxon>Entomomonas</taxon>
    </lineage>
</organism>
<dbReference type="PANTHER" id="PTHR39321:SF3">
    <property type="entry name" value="PHOSPHOPANTETHEINE ADENYLYLTRANSFERASE"/>
    <property type="match status" value="1"/>
</dbReference>
<dbReference type="InterPro" id="IPR004821">
    <property type="entry name" value="Cyt_trans-like"/>
</dbReference>
<keyword evidence="4 11" id="KW-0662">Pyridine nucleotide biosynthesis</keyword>
<dbReference type="EMBL" id="CP029822">
    <property type="protein sequence ID" value="AZS51259.1"/>
    <property type="molecule type" value="Genomic_DNA"/>
</dbReference>
<reference evidence="14" key="1">
    <citation type="submission" date="2018-06" db="EMBL/GenBank/DDBJ databases">
        <title>Complete genome of Pseudomonas insecticola strain QZS01.</title>
        <authorList>
            <person name="Wang J."/>
            <person name="Su Q."/>
        </authorList>
    </citation>
    <scope>NUCLEOTIDE SEQUENCE [LARGE SCALE GENOMIC DNA]</scope>
    <source>
        <strain evidence="14">QZS01</strain>
    </source>
</reference>
<dbReference type="GO" id="GO:0005524">
    <property type="term" value="F:ATP binding"/>
    <property type="evidence" value="ECO:0007669"/>
    <property type="project" value="UniProtKB-KW"/>
</dbReference>
<dbReference type="NCBIfam" id="NF000839">
    <property type="entry name" value="PRK00071.1-1"/>
    <property type="match status" value="1"/>
</dbReference>
<evidence type="ECO:0000256" key="2">
    <source>
        <dbReference type="ARBA" id="ARBA00005019"/>
    </source>
</evidence>
<dbReference type="HAMAP" id="MF_00244">
    <property type="entry name" value="NaMN_adenylyltr"/>
    <property type="match status" value="1"/>
</dbReference>
<evidence type="ECO:0000256" key="8">
    <source>
        <dbReference type="ARBA" id="ARBA00022840"/>
    </source>
</evidence>
<evidence type="ECO:0000256" key="7">
    <source>
        <dbReference type="ARBA" id="ARBA00022741"/>
    </source>
</evidence>
<evidence type="ECO:0000256" key="1">
    <source>
        <dbReference type="ARBA" id="ARBA00002324"/>
    </source>
</evidence>
<dbReference type="NCBIfam" id="NF000840">
    <property type="entry name" value="PRK00071.1-3"/>
    <property type="match status" value="1"/>
</dbReference>
<dbReference type="UniPathway" id="UPA00253">
    <property type="reaction ID" value="UER00332"/>
</dbReference>
<evidence type="ECO:0000256" key="9">
    <source>
        <dbReference type="ARBA" id="ARBA00023027"/>
    </source>
</evidence>
<keyword evidence="6 11" id="KW-0548">Nucleotidyltransferase</keyword>
<evidence type="ECO:0000313" key="14">
    <source>
        <dbReference type="Proteomes" id="UP000273143"/>
    </source>
</evidence>
<evidence type="ECO:0000259" key="12">
    <source>
        <dbReference type="Pfam" id="PF01467"/>
    </source>
</evidence>
<gene>
    <name evidence="11" type="primary">nadD</name>
    <name evidence="13" type="ORF">DM558_10970</name>
</gene>
<dbReference type="GO" id="GO:0009435">
    <property type="term" value="P:NAD+ biosynthetic process"/>
    <property type="evidence" value="ECO:0007669"/>
    <property type="project" value="UniProtKB-UniRule"/>
</dbReference>
<evidence type="ECO:0000256" key="4">
    <source>
        <dbReference type="ARBA" id="ARBA00022642"/>
    </source>
</evidence>
<keyword evidence="5 11" id="KW-0808">Transferase</keyword>
<dbReference type="CDD" id="cd02165">
    <property type="entry name" value="NMNAT"/>
    <property type="match status" value="1"/>
</dbReference>
<evidence type="ECO:0000256" key="5">
    <source>
        <dbReference type="ARBA" id="ARBA00022679"/>
    </source>
</evidence>
<dbReference type="GO" id="GO:0004515">
    <property type="term" value="F:nicotinate-nucleotide adenylyltransferase activity"/>
    <property type="evidence" value="ECO:0007669"/>
    <property type="project" value="UniProtKB-UniRule"/>
</dbReference>
<keyword evidence="14" id="KW-1185">Reference proteome</keyword>
<evidence type="ECO:0000256" key="3">
    <source>
        <dbReference type="ARBA" id="ARBA00009014"/>
    </source>
</evidence>